<dbReference type="InterPro" id="IPR006311">
    <property type="entry name" value="TAT_signal"/>
</dbReference>
<keyword evidence="4" id="KW-0560">Oxidoreductase</keyword>
<evidence type="ECO:0000313" key="5">
    <source>
        <dbReference type="Proteomes" id="UP000315700"/>
    </source>
</evidence>
<dbReference type="PANTHER" id="PTHR43818">
    <property type="entry name" value="BCDNA.GH03377"/>
    <property type="match status" value="1"/>
</dbReference>
<sequence precursor="true">MPTRSNRRHFLKSTAALGTLALLPASSWARVAGAAGKLRVASVGCGGKGWSDLVNTAASPNVDVVALCDIDESKDHFGRASEKFPQAKRYTDWRRLLDDAASFDAVIVSTPDHMHAPISLAAMQLKKHVQCQKPLTHTVHEARQMQLAAKKYDVVTQMGNQIQSHSAYRTAVAAVHAGAIGKVREVHSWQGGSPTWRLVDDRPAGSEPVPTTIHWDEWLGVAPERPYLPKIYHAFNWRNWLDFSNGQLGDFGCHILDPVFMALKLTAPTSIRADAPPMNKEVWPKSETVVYEFPGTDITAGKSVRVTWYDGAKVVPPRETLGLPESVKLGGAGSVLVGEKGSMLIPHVAMPTHYIDGKPAEKELPVVEARDHYVSWADACRGEDKTTSHFDYASPLTETVLLGTIAARLPGSVLKWDSAAMKLTGAAEAQAMLTKPYRKGWEPTWI</sequence>
<dbReference type="Gene3D" id="3.40.50.720">
    <property type="entry name" value="NAD(P)-binding Rossmann-like Domain"/>
    <property type="match status" value="1"/>
</dbReference>
<keyword evidence="5" id="KW-1185">Reference proteome</keyword>
<feature type="domain" description="Gfo/Idh/MocA-like oxidoreductase bacterial type C-terminal" evidence="3">
    <location>
        <begin position="205"/>
        <end position="292"/>
    </location>
</feature>
<dbReference type="InterPro" id="IPR050463">
    <property type="entry name" value="Gfo/Idh/MocA_oxidrdct_glycsds"/>
</dbReference>
<protein>
    <submittedName>
        <fullName evidence="4">1,5-anhydro-D-fructose reductase</fullName>
        <ecNumber evidence="4">1.1.1.292</ecNumber>
    </submittedName>
</protein>
<evidence type="ECO:0000256" key="1">
    <source>
        <dbReference type="SAM" id="SignalP"/>
    </source>
</evidence>
<dbReference type="PANTHER" id="PTHR43818:SF10">
    <property type="entry name" value="NADH-DEPENDENT DEHYDROGENASE-RELATED"/>
    <property type="match status" value="1"/>
</dbReference>
<dbReference type="AlphaFoldDB" id="A0A517SJ95"/>
<proteinExistence type="predicted"/>
<dbReference type="PROSITE" id="PS51318">
    <property type="entry name" value="TAT"/>
    <property type="match status" value="1"/>
</dbReference>
<dbReference type="GO" id="GO:0033712">
    <property type="term" value="F:1,5-anhydro-D-fructose reductase (1,5-anhydro-D-mannitol-forming) activity"/>
    <property type="evidence" value="ECO:0007669"/>
    <property type="project" value="UniProtKB-EC"/>
</dbReference>
<dbReference type="Proteomes" id="UP000315700">
    <property type="component" value="Chromosome"/>
</dbReference>
<name>A0A517SJ95_9PLAN</name>
<evidence type="ECO:0000313" key="4">
    <source>
        <dbReference type="EMBL" id="QDT56176.1"/>
    </source>
</evidence>
<evidence type="ECO:0000259" key="3">
    <source>
        <dbReference type="Pfam" id="PF19051"/>
    </source>
</evidence>
<dbReference type="GO" id="GO:0000166">
    <property type="term" value="F:nucleotide binding"/>
    <property type="evidence" value="ECO:0007669"/>
    <property type="project" value="InterPro"/>
</dbReference>
<gene>
    <name evidence="4" type="primary">afr_5</name>
    <name evidence="4" type="ORF">Pan44_42280</name>
</gene>
<feature type="chain" id="PRO_5022134674" evidence="1">
    <location>
        <begin position="30"/>
        <end position="446"/>
    </location>
</feature>
<reference evidence="4 5" key="1">
    <citation type="submission" date="2019-02" db="EMBL/GenBank/DDBJ databases">
        <title>Deep-cultivation of Planctomycetes and their phenomic and genomic characterization uncovers novel biology.</title>
        <authorList>
            <person name="Wiegand S."/>
            <person name="Jogler M."/>
            <person name="Boedeker C."/>
            <person name="Pinto D."/>
            <person name="Vollmers J."/>
            <person name="Rivas-Marin E."/>
            <person name="Kohn T."/>
            <person name="Peeters S.H."/>
            <person name="Heuer A."/>
            <person name="Rast P."/>
            <person name="Oberbeckmann S."/>
            <person name="Bunk B."/>
            <person name="Jeske O."/>
            <person name="Meyerdierks A."/>
            <person name="Storesund J.E."/>
            <person name="Kallscheuer N."/>
            <person name="Luecker S."/>
            <person name="Lage O.M."/>
            <person name="Pohl T."/>
            <person name="Merkel B.J."/>
            <person name="Hornburger P."/>
            <person name="Mueller R.-W."/>
            <person name="Bruemmer F."/>
            <person name="Labrenz M."/>
            <person name="Spormann A.M."/>
            <person name="Op den Camp H."/>
            <person name="Overmann J."/>
            <person name="Amann R."/>
            <person name="Jetten M.S.M."/>
            <person name="Mascher T."/>
            <person name="Medema M.H."/>
            <person name="Devos D.P."/>
            <person name="Kaster A.-K."/>
            <person name="Ovreas L."/>
            <person name="Rohde M."/>
            <person name="Galperin M.Y."/>
            <person name="Jogler C."/>
        </authorList>
    </citation>
    <scope>NUCLEOTIDE SEQUENCE [LARGE SCALE GENOMIC DNA]</scope>
    <source>
        <strain evidence="4 5">Pan44</strain>
    </source>
</reference>
<dbReference type="RefSeq" id="WP_145033204.1">
    <property type="nucleotide sequence ID" value="NZ_CP036271.1"/>
</dbReference>
<dbReference type="SUPFAM" id="SSF51735">
    <property type="entry name" value="NAD(P)-binding Rossmann-fold domains"/>
    <property type="match status" value="1"/>
</dbReference>
<dbReference type="Pfam" id="PF01408">
    <property type="entry name" value="GFO_IDH_MocA"/>
    <property type="match status" value="1"/>
</dbReference>
<evidence type="ECO:0000259" key="2">
    <source>
        <dbReference type="Pfam" id="PF01408"/>
    </source>
</evidence>
<dbReference type="Pfam" id="PF19051">
    <property type="entry name" value="GFO_IDH_MocA_C2"/>
    <property type="match status" value="1"/>
</dbReference>
<feature type="domain" description="Gfo/Idh/MocA-like oxidoreductase N-terminal" evidence="2">
    <location>
        <begin position="38"/>
        <end position="159"/>
    </location>
</feature>
<keyword evidence="1" id="KW-0732">Signal</keyword>
<dbReference type="OrthoDB" id="255433at2"/>
<feature type="signal peptide" evidence="1">
    <location>
        <begin position="1"/>
        <end position="29"/>
    </location>
</feature>
<organism evidence="4 5">
    <name type="scientific">Caulifigura coniformis</name>
    <dbReference type="NCBI Taxonomy" id="2527983"/>
    <lineage>
        <taxon>Bacteria</taxon>
        <taxon>Pseudomonadati</taxon>
        <taxon>Planctomycetota</taxon>
        <taxon>Planctomycetia</taxon>
        <taxon>Planctomycetales</taxon>
        <taxon>Planctomycetaceae</taxon>
        <taxon>Caulifigura</taxon>
    </lineage>
</organism>
<accession>A0A517SJ95</accession>
<dbReference type="SUPFAM" id="SSF55347">
    <property type="entry name" value="Glyceraldehyde-3-phosphate dehydrogenase-like, C-terminal domain"/>
    <property type="match status" value="1"/>
</dbReference>
<dbReference type="InterPro" id="IPR043906">
    <property type="entry name" value="Gfo/Idh/MocA_OxRdtase_bact_C"/>
</dbReference>
<dbReference type="InParanoid" id="A0A517SJ95"/>
<dbReference type="KEGG" id="ccos:Pan44_42280"/>
<dbReference type="InterPro" id="IPR000683">
    <property type="entry name" value="Gfo/Idh/MocA-like_OxRdtase_N"/>
</dbReference>
<dbReference type="EMBL" id="CP036271">
    <property type="protein sequence ID" value="QDT56176.1"/>
    <property type="molecule type" value="Genomic_DNA"/>
</dbReference>
<dbReference type="EC" id="1.1.1.292" evidence="4"/>
<dbReference type="Gene3D" id="3.30.360.10">
    <property type="entry name" value="Dihydrodipicolinate Reductase, domain 2"/>
    <property type="match status" value="1"/>
</dbReference>
<dbReference type="InterPro" id="IPR036291">
    <property type="entry name" value="NAD(P)-bd_dom_sf"/>
</dbReference>